<keyword evidence="2" id="KW-1185">Reference proteome</keyword>
<evidence type="ECO:0000313" key="1">
    <source>
        <dbReference type="EMBL" id="KAH6937972.1"/>
    </source>
</evidence>
<sequence>MPPRKSDVWRAPNGRPLCYHCGKADHLYRNCPYWRLGLRGFFACTPPRRYCNSPKILRITCLSSATSSLPGDSRTRPVSYRVVTECPPGRLTEETSGGELDEDRVLKTSDRHRQGQIPIQLHLLLHGPSEQSTSRTFIDVPTYFVLLQGA</sequence>
<proteinExistence type="predicted"/>
<organism evidence="1 2">
    <name type="scientific">Hyalomma asiaticum</name>
    <name type="common">Tick</name>
    <dbReference type="NCBI Taxonomy" id="266040"/>
    <lineage>
        <taxon>Eukaryota</taxon>
        <taxon>Metazoa</taxon>
        <taxon>Ecdysozoa</taxon>
        <taxon>Arthropoda</taxon>
        <taxon>Chelicerata</taxon>
        <taxon>Arachnida</taxon>
        <taxon>Acari</taxon>
        <taxon>Parasitiformes</taxon>
        <taxon>Ixodida</taxon>
        <taxon>Ixodoidea</taxon>
        <taxon>Ixodidae</taxon>
        <taxon>Hyalomminae</taxon>
        <taxon>Hyalomma</taxon>
    </lineage>
</organism>
<dbReference type="EMBL" id="CM023482">
    <property type="protein sequence ID" value="KAH6937972.1"/>
    <property type="molecule type" value="Genomic_DNA"/>
</dbReference>
<reference evidence="1" key="1">
    <citation type="submission" date="2020-05" db="EMBL/GenBank/DDBJ databases">
        <title>Large-scale comparative analyses of tick genomes elucidate their genetic diversity and vector capacities.</title>
        <authorList>
            <person name="Jia N."/>
            <person name="Wang J."/>
            <person name="Shi W."/>
            <person name="Du L."/>
            <person name="Sun Y."/>
            <person name="Zhan W."/>
            <person name="Jiang J."/>
            <person name="Wang Q."/>
            <person name="Zhang B."/>
            <person name="Ji P."/>
            <person name="Sakyi L.B."/>
            <person name="Cui X."/>
            <person name="Yuan T."/>
            <person name="Jiang B."/>
            <person name="Yang W."/>
            <person name="Lam T.T.-Y."/>
            <person name="Chang Q."/>
            <person name="Ding S."/>
            <person name="Wang X."/>
            <person name="Zhu J."/>
            <person name="Ruan X."/>
            <person name="Zhao L."/>
            <person name="Wei J."/>
            <person name="Que T."/>
            <person name="Du C."/>
            <person name="Cheng J."/>
            <person name="Dai P."/>
            <person name="Han X."/>
            <person name="Huang E."/>
            <person name="Gao Y."/>
            <person name="Liu J."/>
            <person name="Shao H."/>
            <person name="Ye R."/>
            <person name="Li L."/>
            <person name="Wei W."/>
            <person name="Wang X."/>
            <person name="Wang C."/>
            <person name="Yang T."/>
            <person name="Huo Q."/>
            <person name="Li W."/>
            <person name="Guo W."/>
            <person name="Chen H."/>
            <person name="Zhou L."/>
            <person name="Ni X."/>
            <person name="Tian J."/>
            <person name="Zhou Y."/>
            <person name="Sheng Y."/>
            <person name="Liu T."/>
            <person name="Pan Y."/>
            <person name="Xia L."/>
            <person name="Li J."/>
            <person name="Zhao F."/>
            <person name="Cao W."/>
        </authorList>
    </citation>
    <scope>NUCLEOTIDE SEQUENCE</scope>
    <source>
        <strain evidence="1">Hyas-2018</strain>
    </source>
</reference>
<dbReference type="Proteomes" id="UP000821845">
    <property type="component" value="Chromosome 2"/>
</dbReference>
<comment type="caution">
    <text evidence="1">The sequence shown here is derived from an EMBL/GenBank/DDBJ whole genome shotgun (WGS) entry which is preliminary data.</text>
</comment>
<protein>
    <submittedName>
        <fullName evidence="1">Uncharacterized protein</fullName>
    </submittedName>
</protein>
<evidence type="ECO:0000313" key="2">
    <source>
        <dbReference type="Proteomes" id="UP000821845"/>
    </source>
</evidence>
<gene>
    <name evidence="1" type="ORF">HPB50_005789</name>
</gene>
<accession>A0ACB7SXV4</accession>
<name>A0ACB7SXV4_HYAAI</name>